<sequence>MNEVGGSSPRPPRPMSMPEQARTVRAQLEERFRETGQRYQQIEPMVDEQVKRVCRDYQPPLWTRLRLSRDGVLLHTKVLIAAIAMTTNQELSDSAAQAVAESYSSSLQLRQSYTWLAIGTSAALAYRGRKIFRFPFYTPKVQGRFDPSKLHPRTARLLHAARFLAYYIVSAAGIYPLADYVTAKHFEASIRQDSRLDMFSTLDPRGMAELGRNKDFIMVHELSNRRRPQDLQRRDAGIDAPYEPAISQENSVSSQAQAAWTKHYAKQQPQDSFGASQQITAQDGRWDDFADQDDDASPLAASARSEQRGVSGQGGGSAWDRLRRQNSVETTRQPQRTNEAWPSTQGEGDWNGRNNAGAGASGSSDGYSFSTSGQDRAFDKDQAQREFDELLERERRGTDQGSTWKK</sequence>
<feature type="region of interest" description="Disordered" evidence="1">
    <location>
        <begin position="242"/>
        <end position="406"/>
    </location>
</feature>
<keyword evidence="3" id="KW-1185">Reference proteome</keyword>
<feature type="compositionally biased region" description="Polar residues" evidence="1">
    <location>
        <begin position="325"/>
        <end position="346"/>
    </location>
</feature>
<reference evidence="2 3" key="1">
    <citation type="journal article" date="2014" name="Genome Biol. Evol.">
        <title>Comparative genomics and transcriptomics analyses reveal divergent lifestyle features of nematode endoparasitic fungus Hirsutella minnesotensis.</title>
        <authorList>
            <person name="Lai Y."/>
            <person name="Liu K."/>
            <person name="Zhang X."/>
            <person name="Zhang X."/>
            <person name="Li K."/>
            <person name="Wang N."/>
            <person name="Shu C."/>
            <person name="Wu Y."/>
            <person name="Wang C."/>
            <person name="Bushley K.E."/>
            <person name="Xiang M."/>
            <person name="Liu X."/>
        </authorList>
    </citation>
    <scope>NUCLEOTIDE SEQUENCE [LARGE SCALE GENOMIC DNA]</scope>
    <source>
        <strain evidence="2 3">3608</strain>
    </source>
</reference>
<feature type="compositionally biased region" description="Polar residues" evidence="1">
    <location>
        <begin position="247"/>
        <end position="258"/>
    </location>
</feature>
<evidence type="ECO:0000313" key="2">
    <source>
        <dbReference type="EMBL" id="KJZ74682.1"/>
    </source>
</evidence>
<organism evidence="2 3">
    <name type="scientific">Hirsutella minnesotensis 3608</name>
    <dbReference type="NCBI Taxonomy" id="1043627"/>
    <lineage>
        <taxon>Eukaryota</taxon>
        <taxon>Fungi</taxon>
        <taxon>Dikarya</taxon>
        <taxon>Ascomycota</taxon>
        <taxon>Pezizomycotina</taxon>
        <taxon>Sordariomycetes</taxon>
        <taxon>Hypocreomycetidae</taxon>
        <taxon>Hypocreales</taxon>
        <taxon>Ophiocordycipitaceae</taxon>
        <taxon>Hirsutella</taxon>
    </lineage>
</organism>
<evidence type="ECO:0000256" key="1">
    <source>
        <dbReference type="SAM" id="MobiDB-lite"/>
    </source>
</evidence>
<name>A0A0F7ZZR5_9HYPO</name>
<dbReference type="Proteomes" id="UP000054481">
    <property type="component" value="Unassembled WGS sequence"/>
</dbReference>
<feature type="compositionally biased region" description="Basic and acidic residues" evidence="1">
    <location>
        <begin position="376"/>
        <end position="398"/>
    </location>
</feature>
<feature type="compositionally biased region" description="Polar residues" evidence="1">
    <location>
        <begin position="267"/>
        <end position="281"/>
    </location>
</feature>
<evidence type="ECO:0000313" key="3">
    <source>
        <dbReference type="Proteomes" id="UP000054481"/>
    </source>
</evidence>
<dbReference type="AlphaFoldDB" id="A0A0F7ZZR5"/>
<dbReference type="OrthoDB" id="4204700at2759"/>
<gene>
    <name evidence="2" type="ORF">HIM_06032</name>
</gene>
<dbReference type="EMBL" id="KQ030524">
    <property type="protein sequence ID" value="KJZ74682.1"/>
    <property type="molecule type" value="Genomic_DNA"/>
</dbReference>
<protein>
    <submittedName>
        <fullName evidence="2">Uncharacterized protein</fullName>
    </submittedName>
</protein>
<accession>A0A0F7ZZR5</accession>
<feature type="compositionally biased region" description="Low complexity" evidence="1">
    <location>
        <begin position="351"/>
        <end position="373"/>
    </location>
</feature>
<proteinExistence type="predicted"/>
<feature type="region of interest" description="Disordered" evidence="1">
    <location>
        <begin position="1"/>
        <end position="21"/>
    </location>
</feature>